<keyword evidence="6" id="KW-1185">Reference proteome</keyword>
<dbReference type="GO" id="GO:0055052">
    <property type="term" value="C:ATP-binding cassette (ABC) transporter complex, substrate-binding subunit-containing"/>
    <property type="evidence" value="ECO:0007669"/>
    <property type="project" value="TreeGrafter"/>
</dbReference>
<comment type="caution">
    <text evidence="5">The sequence shown here is derived from an EMBL/GenBank/DDBJ whole genome shotgun (WGS) entry which is preliminary data.</text>
</comment>
<dbReference type="InterPro" id="IPR006059">
    <property type="entry name" value="SBP"/>
</dbReference>
<keyword evidence="2" id="KW-0813">Transport</keyword>
<sequence>MLTRKPYVFAVAGALMFAAAACGSSDDSSASGSSGGGSGSITYWASNQGTSLESDKQILQPELDRFTKETGIKVNLEVVPWSDLLNRILAAATSGKGPDVVNIGNTWSASLQATGAFVPLDDTQLNALGGKARFLGPSLAATGAPGQPPVGAPLYSTAYALYYNKHMFKDAGIADPPKTWDELVADGKKLTKDGKWGLAVEGASVSENAHMIFTLGQQHGGDLFDGSGKAQFDSPANVAAVKQYLNFIASDKITNPSDAAYSNGTEALQDFIGGKAAMVMWQSASGTLKTGGMTPDDYGVAPIPLPDPSSGGRQIDSMVGGINISVFDSAANKDGALKFVKFMTSKQTQQDLNKAYGSLPTVTDAYDDPAFQTPEIKTYQQILANTAAPLPQVTNESQFETLVGNAMNQLFADAASGKPITDETVKAKLTEANQQMTN</sequence>
<dbReference type="Gene3D" id="3.40.190.10">
    <property type="entry name" value="Periplasmic binding protein-like II"/>
    <property type="match status" value="2"/>
</dbReference>
<evidence type="ECO:0000256" key="2">
    <source>
        <dbReference type="ARBA" id="ARBA00022448"/>
    </source>
</evidence>
<dbReference type="EMBL" id="BONV01000035">
    <property type="protein sequence ID" value="GIG83063.1"/>
    <property type="molecule type" value="Genomic_DNA"/>
</dbReference>
<evidence type="ECO:0000256" key="4">
    <source>
        <dbReference type="SAM" id="SignalP"/>
    </source>
</evidence>
<dbReference type="GO" id="GO:0015768">
    <property type="term" value="P:maltose transport"/>
    <property type="evidence" value="ECO:0007669"/>
    <property type="project" value="TreeGrafter"/>
</dbReference>
<dbReference type="RefSeq" id="WP_203886379.1">
    <property type="nucleotide sequence ID" value="NZ_BAABHH010000002.1"/>
</dbReference>
<protein>
    <submittedName>
        <fullName evidence="5">Sugar ABC transporter substrate-binding protein</fullName>
    </submittedName>
</protein>
<keyword evidence="3 4" id="KW-0732">Signal</keyword>
<dbReference type="Proteomes" id="UP000630097">
    <property type="component" value="Unassembled WGS sequence"/>
</dbReference>
<gene>
    <name evidence="5" type="ORF">Pka01_61900</name>
</gene>
<reference evidence="5 6" key="1">
    <citation type="submission" date="2021-01" db="EMBL/GenBank/DDBJ databases">
        <title>Whole genome shotgun sequence of Planotetraspora kaengkrachanensis NBRC 104272.</title>
        <authorList>
            <person name="Komaki H."/>
            <person name="Tamura T."/>
        </authorList>
    </citation>
    <scope>NUCLEOTIDE SEQUENCE [LARGE SCALE GENOMIC DNA]</scope>
    <source>
        <strain evidence="5 6">NBRC 104272</strain>
    </source>
</reference>
<evidence type="ECO:0000313" key="5">
    <source>
        <dbReference type="EMBL" id="GIG83063.1"/>
    </source>
</evidence>
<evidence type="ECO:0000256" key="3">
    <source>
        <dbReference type="ARBA" id="ARBA00022729"/>
    </source>
</evidence>
<dbReference type="PROSITE" id="PS51257">
    <property type="entry name" value="PROKAR_LIPOPROTEIN"/>
    <property type="match status" value="1"/>
</dbReference>
<evidence type="ECO:0000313" key="6">
    <source>
        <dbReference type="Proteomes" id="UP000630097"/>
    </source>
</evidence>
<dbReference type="Pfam" id="PF01547">
    <property type="entry name" value="SBP_bac_1"/>
    <property type="match status" value="1"/>
</dbReference>
<dbReference type="PANTHER" id="PTHR30061:SF50">
    <property type="entry name" value="MALTOSE_MALTODEXTRIN-BINDING PERIPLASMIC PROTEIN"/>
    <property type="match status" value="1"/>
</dbReference>
<accession>A0A8J3PXV6</accession>
<dbReference type="PANTHER" id="PTHR30061">
    <property type="entry name" value="MALTOSE-BINDING PERIPLASMIC PROTEIN"/>
    <property type="match status" value="1"/>
</dbReference>
<proteinExistence type="inferred from homology"/>
<dbReference type="GO" id="GO:1901982">
    <property type="term" value="F:maltose binding"/>
    <property type="evidence" value="ECO:0007669"/>
    <property type="project" value="TreeGrafter"/>
</dbReference>
<dbReference type="GO" id="GO:0042956">
    <property type="term" value="P:maltodextrin transmembrane transport"/>
    <property type="evidence" value="ECO:0007669"/>
    <property type="project" value="TreeGrafter"/>
</dbReference>
<dbReference type="AlphaFoldDB" id="A0A8J3PXV6"/>
<evidence type="ECO:0000256" key="1">
    <source>
        <dbReference type="ARBA" id="ARBA00008520"/>
    </source>
</evidence>
<feature type="chain" id="PRO_5039401987" evidence="4">
    <location>
        <begin position="21"/>
        <end position="438"/>
    </location>
</feature>
<feature type="signal peptide" evidence="4">
    <location>
        <begin position="1"/>
        <end position="20"/>
    </location>
</feature>
<comment type="similarity">
    <text evidence="1">Belongs to the bacterial solute-binding protein 1 family.</text>
</comment>
<organism evidence="5 6">
    <name type="scientific">Planotetraspora kaengkrachanensis</name>
    <dbReference type="NCBI Taxonomy" id="575193"/>
    <lineage>
        <taxon>Bacteria</taxon>
        <taxon>Bacillati</taxon>
        <taxon>Actinomycetota</taxon>
        <taxon>Actinomycetes</taxon>
        <taxon>Streptosporangiales</taxon>
        <taxon>Streptosporangiaceae</taxon>
        <taxon>Planotetraspora</taxon>
    </lineage>
</organism>
<dbReference type="SUPFAM" id="SSF53850">
    <property type="entry name" value="Periplasmic binding protein-like II"/>
    <property type="match status" value="1"/>
</dbReference>
<name>A0A8J3PXV6_9ACTN</name>